<sequence>MNSSNATKDGIMYGAIYLVLLLVAFFVPVLSIFILFTLPIPFLIYTYKHELSHSVIMFVITMTISSIFLLYISLPLTLLMGLGGSAIGYGLKQKRKSYETLALGTLGYSVGIVLVYVLSQFFFQVNWSQEIQNAIDESLQTFTSFYDQVGELSEEDLELYREQMYLMIYKIPSMIVIAGLAFAWITQWLGHKIINKMEGDKLKFPPFREFSLPVSLIWYYFAGVILLLIFPSPEDSMFLVADNLTTLAGVLLALQGLSFIFFLVHVKKWPKVVPMIVVILFIIQPILLLYPLRILGIIDLGLQLRGRLTKKK</sequence>
<feature type="transmembrane region" description="Helical" evidence="1">
    <location>
        <begin position="244"/>
        <end position="264"/>
    </location>
</feature>
<protein>
    <submittedName>
        <fullName evidence="2">YybS family protein</fullName>
    </submittedName>
</protein>
<dbReference type="Proteomes" id="UP001597452">
    <property type="component" value="Unassembled WGS sequence"/>
</dbReference>
<comment type="caution">
    <text evidence="2">The sequence shown here is derived from an EMBL/GenBank/DDBJ whole genome shotgun (WGS) entry which is preliminary data.</text>
</comment>
<feature type="transmembrane region" description="Helical" evidence="1">
    <location>
        <begin position="167"/>
        <end position="189"/>
    </location>
</feature>
<organism evidence="2 3">
    <name type="scientific">Piscibacillus salipiscarius</name>
    <dbReference type="NCBI Taxonomy" id="299480"/>
    <lineage>
        <taxon>Bacteria</taxon>
        <taxon>Bacillati</taxon>
        <taxon>Bacillota</taxon>
        <taxon>Bacilli</taxon>
        <taxon>Bacillales</taxon>
        <taxon>Bacillaceae</taxon>
        <taxon>Piscibacillus</taxon>
    </lineage>
</organism>
<keyword evidence="1" id="KW-1133">Transmembrane helix</keyword>
<feature type="transmembrane region" description="Helical" evidence="1">
    <location>
        <begin position="12"/>
        <end position="36"/>
    </location>
</feature>
<keyword evidence="3" id="KW-1185">Reference proteome</keyword>
<feature type="transmembrane region" description="Helical" evidence="1">
    <location>
        <begin position="101"/>
        <end position="123"/>
    </location>
</feature>
<dbReference type="PANTHER" id="PTHR41324:SF1">
    <property type="entry name" value="DUF2232 DOMAIN-CONTAINING PROTEIN"/>
    <property type="match status" value="1"/>
</dbReference>
<accession>A0ABW5Q9A3</accession>
<name>A0ABW5Q9A3_9BACI</name>
<keyword evidence="1" id="KW-0472">Membrane</keyword>
<feature type="transmembrane region" description="Helical" evidence="1">
    <location>
        <begin position="276"/>
        <end position="298"/>
    </location>
</feature>
<feature type="transmembrane region" description="Helical" evidence="1">
    <location>
        <begin position="210"/>
        <end position="232"/>
    </location>
</feature>
<reference evidence="3" key="1">
    <citation type="journal article" date="2019" name="Int. J. Syst. Evol. Microbiol.">
        <title>The Global Catalogue of Microorganisms (GCM) 10K type strain sequencing project: providing services to taxonomists for standard genome sequencing and annotation.</title>
        <authorList>
            <consortium name="The Broad Institute Genomics Platform"/>
            <consortium name="The Broad Institute Genome Sequencing Center for Infectious Disease"/>
            <person name="Wu L."/>
            <person name="Ma J."/>
        </authorList>
    </citation>
    <scope>NUCLEOTIDE SEQUENCE [LARGE SCALE GENOMIC DNA]</scope>
    <source>
        <strain evidence="3">TISTR 1571</strain>
    </source>
</reference>
<evidence type="ECO:0000256" key="1">
    <source>
        <dbReference type="SAM" id="Phobius"/>
    </source>
</evidence>
<dbReference type="EMBL" id="JBHUMZ010000017">
    <property type="protein sequence ID" value="MFD2638459.1"/>
    <property type="molecule type" value="Genomic_DNA"/>
</dbReference>
<feature type="transmembrane region" description="Helical" evidence="1">
    <location>
        <begin position="56"/>
        <end position="89"/>
    </location>
</feature>
<keyword evidence="1" id="KW-0812">Transmembrane</keyword>
<dbReference type="PANTHER" id="PTHR41324">
    <property type="entry name" value="MEMBRANE PROTEIN-RELATED"/>
    <property type="match status" value="1"/>
</dbReference>
<dbReference type="RefSeq" id="WP_377328153.1">
    <property type="nucleotide sequence ID" value="NZ_JBHUMZ010000017.1"/>
</dbReference>
<evidence type="ECO:0000313" key="3">
    <source>
        <dbReference type="Proteomes" id="UP001597452"/>
    </source>
</evidence>
<evidence type="ECO:0000313" key="2">
    <source>
        <dbReference type="EMBL" id="MFD2638459.1"/>
    </source>
</evidence>
<dbReference type="InterPro" id="IPR018710">
    <property type="entry name" value="DUF2232"/>
</dbReference>
<gene>
    <name evidence="2" type="ORF">ACFSW4_06265</name>
</gene>
<dbReference type="Pfam" id="PF09991">
    <property type="entry name" value="DUF2232"/>
    <property type="match status" value="1"/>
</dbReference>
<proteinExistence type="predicted"/>